<gene>
    <name evidence="3" type="ORF">NPIL_315171</name>
</gene>
<evidence type="ECO:0000313" key="4">
    <source>
        <dbReference type="Proteomes" id="UP000887013"/>
    </source>
</evidence>
<keyword evidence="1" id="KW-0175">Coiled coil</keyword>
<name>A0A8X6NTI1_NEPPI</name>
<evidence type="ECO:0000256" key="1">
    <source>
        <dbReference type="SAM" id="Coils"/>
    </source>
</evidence>
<keyword evidence="4" id="KW-1185">Reference proteome</keyword>
<reference evidence="3" key="1">
    <citation type="submission" date="2020-08" db="EMBL/GenBank/DDBJ databases">
        <title>Multicomponent nature underlies the extraordinary mechanical properties of spider dragline silk.</title>
        <authorList>
            <person name="Kono N."/>
            <person name="Nakamura H."/>
            <person name="Mori M."/>
            <person name="Yoshida Y."/>
            <person name="Ohtoshi R."/>
            <person name="Malay A.D."/>
            <person name="Moran D.A.P."/>
            <person name="Tomita M."/>
            <person name="Numata K."/>
            <person name="Arakawa K."/>
        </authorList>
    </citation>
    <scope>NUCLEOTIDE SEQUENCE</scope>
</reference>
<dbReference type="Proteomes" id="UP000887013">
    <property type="component" value="Unassembled WGS sequence"/>
</dbReference>
<protein>
    <submittedName>
        <fullName evidence="3">Uncharacterized protein</fullName>
    </submittedName>
</protein>
<organism evidence="3 4">
    <name type="scientific">Nephila pilipes</name>
    <name type="common">Giant wood spider</name>
    <name type="synonym">Nephila maculata</name>
    <dbReference type="NCBI Taxonomy" id="299642"/>
    <lineage>
        <taxon>Eukaryota</taxon>
        <taxon>Metazoa</taxon>
        <taxon>Ecdysozoa</taxon>
        <taxon>Arthropoda</taxon>
        <taxon>Chelicerata</taxon>
        <taxon>Arachnida</taxon>
        <taxon>Araneae</taxon>
        <taxon>Araneomorphae</taxon>
        <taxon>Entelegynae</taxon>
        <taxon>Araneoidea</taxon>
        <taxon>Nephilidae</taxon>
        <taxon>Nephila</taxon>
    </lineage>
</organism>
<proteinExistence type="predicted"/>
<feature type="region of interest" description="Disordered" evidence="2">
    <location>
        <begin position="1"/>
        <end position="42"/>
    </location>
</feature>
<dbReference type="EMBL" id="BMAW01108496">
    <property type="protein sequence ID" value="GFT34328.1"/>
    <property type="molecule type" value="Genomic_DNA"/>
</dbReference>
<accession>A0A8X6NTI1</accession>
<evidence type="ECO:0000256" key="2">
    <source>
        <dbReference type="SAM" id="MobiDB-lite"/>
    </source>
</evidence>
<evidence type="ECO:0000313" key="3">
    <source>
        <dbReference type="EMBL" id="GFT34328.1"/>
    </source>
</evidence>
<dbReference type="AlphaFoldDB" id="A0A8X6NTI1"/>
<feature type="coiled-coil region" evidence="1">
    <location>
        <begin position="67"/>
        <end position="94"/>
    </location>
</feature>
<sequence>MQKPEINQTPEIEQNPEINSNPKKPVKIKKQTEKINTSRSKENMEEDFTIIDAIPELKNFFTENPILLEACKEMKNTENNLDKLSILMQGLENII</sequence>
<feature type="compositionally biased region" description="Polar residues" evidence="2">
    <location>
        <begin position="1"/>
        <end position="22"/>
    </location>
</feature>
<comment type="caution">
    <text evidence="3">The sequence shown here is derived from an EMBL/GenBank/DDBJ whole genome shotgun (WGS) entry which is preliminary data.</text>
</comment>